<reference evidence="12" key="1">
    <citation type="journal article" date="2014" name="Science">
        <title>Nonhuman genetics. Genomic basis for the convergent evolution of electric organs.</title>
        <authorList>
            <person name="Gallant J.R."/>
            <person name="Traeger L.L."/>
            <person name="Volkening J.D."/>
            <person name="Moffett H."/>
            <person name="Chen P.H."/>
            <person name="Novina C.D."/>
            <person name="Phillips G.N.Jr."/>
            <person name="Anand R."/>
            <person name="Wells G.B."/>
            <person name="Pinch M."/>
            <person name="Guth R."/>
            <person name="Unguez G.A."/>
            <person name="Albert J.S."/>
            <person name="Zakon H.H."/>
            <person name="Samanta M.P."/>
            <person name="Sussman M.R."/>
        </authorList>
    </citation>
    <scope>NUCLEOTIDE SEQUENCE [LARGE SCALE GENOMIC DNA]</scope>
</reference>
<keyword evidence="3" id="KW-0963">Cytoplasm</keyword>
<evidence type="ECO:0000256" key="8">
    <source>
        <dbReference type="ARBA" id="ARBA00046585"/>
    </source>
</evidence>
<dbReference type="Gene3D" id="1.10.238.200">
    <property type="entry name" value="Cullin, PONY binding domain"/>
    <property type="match status" value="1"/>
</dbReference>
<reference evidence="12" key="2">
    <citation type="journal article" date="2017" name="Sci. Adv.">
        <title>A tail of two voltages: Proteomic comparison of the three electric organs of the electric eel.</title>
        <authorList>
            <person name="Traeger L.L."/>
            <person name="Sabat G."/>
            <person name="Barrett-Wilt G.A."/>
            <person name="Wells G.B."/>
            <person name="Sussman M.R."/>
        </authorList>
    </citation>
    <scope>NUCLEOTIDE SEQUENCE [LARGE SCALE GENOMIC DNA]</scope>
</reference>
<comment type="subunit">
    <text evidence="8">Part of a complex that contains DCUN1D5, CUL1 and RBX1; this interaction is bridged by CUL1. Interacts (via the DCUN1 domain) with the unneddylated cullins: interacts with CUL1, CUL2, CUL3, CUL4A, CUL4B and CUL5; these interactions promote the cullin neddylation and the identity of the cullin dictates the affinity of the interaction. Interacts (via DCUN1 domain) with UBE2M (N-terminally acetylated form) and probably with UBE2F (N-terminally acetylated form). May also interact with regulators or subunits of cullin-RING ligases such as RBX1, RNF7, ELOB and DDB1; these interactions are bridged by cullins. Interacts with CAND1; this interaction is bridged by cullins and strongly inhibits the neddylation of cullins. These CAND-cullin-DCNL complexes can only be neddylated in the presence of a substrate adapter.</text>
</comment>
<dbReference type="GO" id="GO:0045116">
    <property type="term" value="P:protein neddylation"/>
    <property type="evidence" value="ECO:0007669"/>
    <property type="project" value="TreeGrafter"/>
</dbReference>
<organism evidence="11 12">
    <name type="scientific">Electrophorus electricus</name>
    <name type="common">Electric eel</name>
    <name type="synonym">Gymnotus electricus</name>
    <dbReference type="NCBI Taxonomy" id="8005"/>
    <lineage>
        <taxon>Eukaryota</taxon>
        <taxon>Metazoa</taxon>
        <taxon>Chordata</taxon>
        <taxon>Craniata</taxon>
        <taxon>Vertebrata</taxon>
        <taxon>Euteleostomi</taxon>
        <taxon>Actinopterygii</taxon>
        <taxon>Neopterygii</taxon>
        <taxon>Teleostei</taxon>
        <taxon>Ostariophysi</taxon>
        <taxon>Gymnotiformes</taxon>
        <taxon>Gymnotoidei</taxon>
        <taxon>Gymnotidae</taxon>
        <taxon>Electrophorus</taxon>
    </lineage>
</organism>
<comment type="function">
    <text evidence="7">Contributes to the neddylation of all cullins by transferring NEDD8 from N-terminally acetylated NEDD8-conjugating E2s enzyme to different cullin C-terminal domain-RBX complexes which is necessary for the activation of cullin-RING E3 ubiquitin ligases (CRLs). May play a role in DNA damage response and may participate in cell proliferation and anchorage-independent cell growth.</text>
</comment>
<gene>
    <name evidence="11" type="primary">DCUN1D5</name>
</gene>
<evidence type="ECO:0000259" key="10">
    <source>
        <dbReference type="PROSITE" id="PS51229"/>
    </source>
</evidence>
<accession>A0A4W4HNQ8</accession>
<keyword evidence="6" id="KW-0539">Nucleus</keyword>
<feature type="domain" description="DCUN1" evidence="10">
    <location>
        <begin position="1"/>
        <end position="165"/>
    </location>
</feature>
<dbReference type="GO" id="GO:0097602">
    <property type="term" value="F:cullin family protein binding"/>
    <property type="evidence" value="ECO:0007669"/>
    <property type="project" value="TreeGrafter"/>
</dbReference>
<evidence type="ECO:0000256" key="7">
    <source>
        <dbReference type="ARBA" id="ARBA00046111"/>
    </source>
</evidence>
<dbReference type="FunFam" id="1.10.238.200:FF:000002">
    <property type="entry name" value="DCN1-like protein"/>
    <property type="match status" value="1"/>
</dbReference>
<evidence type="ECO:0000313" key="11">
    <source>
        <dbReference type="Ensembl" id="ENSEEEP00000050146.1"/>
    </source>
</evidence>
<dbReference type="InterPro" id="IPR042460">
    <property type="entry name" value="DCN1-like_PONY"/>
</dbReference>
<evidence type="ECO:0000313" key="12">
    <source>
        <dbReference type="Proteomes" id="UP000314983"/>
    </source>
</evidence>
<dbReference type="GeneTree" id="ENSGT00940000156155"/>
<evidence type="ECO:0000256" key="4">
    <source>
        <dbReference type="ARBA" id="ARBA00022553"/>
    </source>
</evidence>
<reference evidence="11" key="3">
    <citation type="submission" date="2020-05" db="EMBL/GenBank/DDBJ databases">
        <title>Electrophorus electricus (electric eel) genome, fEleEle1, primary haplotype.</title>
        <authorList>
            <person name="Myers G."/>
            <person name="Meyer A."/>
            <person name="Fedrigo O."/>
            <person name="Formenti G."/>
            <person name="Rhie A."/>
            <person name="Tracey A."/>
            <person name="Sims Y."/>
            <person name="Jarvis E.D."/>
        </authorList>
    </citation>
    <scope>NUCLEOTIDE SEQUENCE [LARGE SCALE GENOMIC DNA]</scope>
</reference>
<dbReference type="GO" id="GO:0005634">
    <property type="term" value="C:nucleus"/>
    <property type="evidence" value="ECO:0007669"/>
    <property type="project" value="UniProtKB-SubCell"/>
</dbReference>
<evidence type="ECO:0000256" key="1">
    <source>
        <dbReference type="ARBA" id="ARBA00004123"/>
    </source>
</evidence>
<dbReference type="GO" id="GO:0031624">
    <property type="term" value="F:ubiquitin conjugating enzyme binding"/>
    <property type="evidence" value="ECO:0007669"/>
    <property type="project" value="TreeGrafter"/>
</dbReference>
<dbReference type="GO" id="GO:0005819">
    <property type="term" value="C:spindle"/>
    <property type="evidence" value="ECO:0007669"/>
    <property type="project" value="UniProtKB-SubCell"/>
</dbReference>
<dbReference type="InterPro" id="IPR014764">
    <property type="entry name" value="DCN-prot"/>
</dbReference>
<keyword evidence="12" id="KW-1185">Reference proteome</keyword>
<evidence type="ECO:0000256" key="9">
    <source>
        <dbReference type="RuleBase" id="RU363131"/>
    </source>
</evidence>
<name>A0A4W4HNQ8_ELEEL</name>
<sequence>MLIFPLFPYLDSVRLNRLFGNPGMPVKKKRKSSGSEDPSVRKCKITRCDCTERLQGKMDYLRTQLNDATLFRNIYRYAFDFARDKDQRSLDMDTAESMLALLLGRTWPLFPVFHQFLEQSKYKVMNKDQWYNVLEFSRTVHPDLSNYDEDGAWPVMLDEFVEWYKARLAL</sequence>
<evidence type="ECO:0000256" key="5">
    <source>
        <dbReference type="ARBA" id="ARBA00023212"/>
    </source>
</evidence>
<dbReference type="AlphaFoldDB" id="A0A4W4HNQ8"/>
<evidence type="ECO:0000256" key="6">
    <source>
        <dbReference type="ARBA" id="ARBA00023242"/>
    </source>
</evidence>
<keyword evidence="4" id="KW-0597">Phosphoprotein</keyword>
<dbReference type="PANTHER" id="PTHR12281">
    <property type="entry name" value="RP42 RELATED"/>
    <property type="match status" value="1"/>
</dbReference>
<keyword evidence="5" id="KW-0206">Cytoskeleton</keyword>
<dbReference type="GO" id="GO:0000151">
    <property type="term" value="C:ubiquitin ligase complex"/>
    <property type="evidence" value="ECO:0007669"/>
    <property type="project" value="TreeGrafter"/>
</dbReference>
<evidence type="ECO:0000256" key="2">
    <source>
        <dbReference type="ARBA" id="ARBA00004186"/>
    </source>
</evidence>
<dbReference type="PANTHER" id="PTHR12281:SF6">
    <property type="entry name" value="DCN1-LIKE PROTEIN 5"/>
    <property type="match status" value="1"/>
</dbReference>
<dbReference type="InterPro" id="IPR005176">
    <property type="entry name" value="PONY_dom"/>
</dbReference>
<dbReference type="Proteomes" id="UP000314983">
    <property type="component" value="Chromosome 4"/>
</dbReference>
<dbReference type="GO" id="GO:0032182">
    <property type="term" value="F:ubiquitin-like protein binding"/>
    <property type="evidence" value="ECO:0007669"/>
    <property type="project" value="TreeGrafter"/>
</dbReference>
<reference evidence="11" key="5">
    <citation type="submission" date="2025-09" db="UniProtKB">
        <authorList>
            <consortium name="Ensembl"/>
        </authorList>
    </citation>
    <scope>IDENTIFICATION</scope>
</reference>
<dbReference type="Pfam" id="PF03556">
    <property type="entry name" value="Cullin_binding"/>
    <property type="match status" value="1"/>
</dbReference>
<evidence type="ECO:0000256" key="3">
    <source>
        <dbReference type="ARBA" id="ARBA00022490"/>
    </source>
</evidence>
<dbReference type="Ensembl" id="ENSEEET00000050695.2">
    <property type="protein sequence ID" value="ENSEEEP00000050146.1"/>
    <property type="gene ID" value="ENSEEEG00000023587.2"/>
</dbReference>
<dbReference type="PROSITE" id="PS51229">
    <property type="entry name" value="DCUN1"/>
    <property type="match status" value="1"/>
</dbReference>
<comment type="subcellular location">
    <subcellularLocation>
        <location evidence="2">Cytoplasm</location>
        <location evidence="2">Cytoskeleton</location>
        <location evidence="2">Spindle</location>
    </subcellularLocation>
    <subcellularLocation>
        <location evidence="1">Nucleus</location>
    </subcellularLocation>
</comment>
<proteinExistence type="predicted"/>
<reference evidence="11" key="4">
    <citation type="submission" date="2025-08" db="UniProtKB">
        <authorList>
            <consortium name="Ensembl"/>
        </authorList>
    </citation>
    <scope>IDENTIFICATION</scope>
</reference>
<protein>
    <recommendedName>
        <fullName evidence="9">DCN1-like protein</fullName>
    </recommendedName>
    <alternativeName>
        <fullName evidence="9">Defective in cullin neddylation protein 1-like protein</fullName>
    </alternativeName>
</protein>